<dbReference type="AlphaFoldDB" id="A0A6N2AX18"/>
<proteinExistence type="predicted"/>
<feature type="compositionally biased region" description="Polar residues" evidence="1">
    <location>
        <begin position="22"/>
        <end position="39"/>
    </location>
</feature>
<dbReference type="EMBL" id="RXGB01005977">
    <property type="protein sequence ID" value="TMW87052.1"/>
    <property type="molecule type" value="Genomic_DNA"/>
</dbReference>
<comment type="caution">
    <text evidence="2">The sequence shown here is derived from an EMBL/GenBank/DDBJ whole genome shotgun (WGS) entry which is preliminary data.</text>
</comment>
<sequence>MAGNPADERFRPLDPPLGTGNPIVQSKSQEVAEKSLSTSSQAIVEAEIDASRHNLGKGHNISSQGIE</sequence>
<organism evidence="2">
    <name type="scientific">Solanum chilense</name>
    <name type="common">Tomato</name>
    <name type="synonym">Lycopersicon chilense</name>
    <dbReference type="NCBI Taxonomy" id="4083"/>
    <lineage>
        <taxon>Eukaryota</taxon>
        <taxon>Viridiplantae</taxon>
        <taxon>Streptophyta</taxon>
        <taxon>Embryophyta</taxon>
        <taxon>Tracheophyta</taxon>
        <taxon>Spermatophyta</taxon>
        <taxon>Magnoliopsida</taxon>
        <taxon>eudicotyledons</taxon>
        <taxon>Gunneridae</taxon>
        <taxon>Pentapetalae</taxon>
        <taxon>asterids</taxon>
        <taxon>lamiids</taxon>
        <taxon>Solanales</taxon>
        <taxon>Solanaceae</taxon>
        <taxon>Solanoideae</taxon>
        <taxon>Solaneae</taxon>
        <taxon>Solanum</taxon>
        <taxon>Solanum subgen. Lycopersicon</taxon>
    </lineage>
</organism>
<protein>
    <submittedName>
        <fullName evidence="2">Uncharacterized protein</fullName>
    </submittedName>
</protein>
<reference evidence="2" key="1">
    <citation type="submission" date="2019-05" db="EMBL/GenBank/DDBJ databases">
        <title>The de novo reference genome and transcriptome assemblies of the wild tomato species Solanum chilense.</title>
        <authorList>
            <person name="Stam R."/>
            <person name="Nosenko T."/>
            <person name="Hoerger A.C."/>
            <person name="Stephan W."/>
            <person name="Seidel M.A."/>
            <person name="Kuhn J.M.M."/>
            <person name="Haberer G."/>
            <person name="Tellier A."/>
        </authorList>
    </citation>
    <scope>NUCLEOTIDE SEQUENCE</scope>
    <source>
        <tissue evidence="2">Mature leaves</tissue>
    </source>
</reference>
<gene>
    <name evidence="2" type="ORF">EJD97_020486</name>
</gene>
<feature type="compositionally biased region" description="Basic and acidic residues" evidence="1">
    <location>
        <begin position="1"/>
        <end position="12"/>
    </location>
</feature>
<name>A0A6N2AX18_SOLCI</name>
<evidence type="ECO:0000256" key="1">
    <source>
        <dbReference type="SAM" id="MobiDB-lite"/>
    </source>
</evidence>
<evidence type="ECO:0000313" key="2">
    <source>
        <dbReference type="EMBL" id="TMW87052.1"/>
    </source>
</evidence>
<accession>A0A6N2AX18</accession>
<feature type="region of interest" description="Disordered" evidence="1">
    <location>
        <begin position="1"/>
        <end position="39"/>
    </location>
</feature>